<dbReference type="AlphaFoldDB" id="A0A0D2FXG8"/>
<organism evidence="1 2">
    <name type="scientific">Phialophora macrospora</name>
    <dbReference type="NCBI Taxonomy" id="1851006"/>
    <lineage>
        <taxon>Eukaryota</taxon>
        <taxon>Fungi</taxon>
        <taxon>Dikarya</taxon>
        <taxon>Ascomycota</taxon>
        <taxon>Pezizomycotina</taxon>
        <taxon>Eurotiomycetes</taxon>
        <taxon>Chaetothyriomycetidae</taxon>
        <taxon>Chaetothyriales</taxon>
        <taxon>Herpotrichiellaceae</taxon>
        <taxon>Phialophora</taxon>
    </lineage>
</organism>
<evidence type="ECO:0000313" key="2">
    <source>
        <dbReference type="Proteomes" id="UP000054266"/>
    </source>
</evidence>
<name>A0A0D2FXG8_9EURO</name>
<proteinExistence type="predicted"/>
<gene>
    <name evidence="1" type="ORF">PV04_03361</name>
</gene>
<reference evidence="1 2" key="1">
    <citation type="submission" date="2015-01" db="EMBL/GenBank/DDBJ databases">
        <title>The Genome Sequence of Capronia semiimmersa CBS27337.</title>
        <authorList>
            <consortium name="The Broad Institute Genomics Platform"/>
            <person name="Cuomo C."/>
            <person name="de Hoog S."/>
            <person name="Gorbushina A."/>
            <person name="Stielow B."/>
            <person name="Teixiera M."/>
            <person name="Abouelleil A."/>
            <person name="Chapman S.B."/>
            <person name="Priest M."/>
            <person name="Young S.K."/>
            <person name="Wortman J."/>
            <person name="Nusbaum C."/>
            <person name="Birren B."/>
        </authorList>
    </citation>
    <scope>NUCLEOTIDE SEQUENCE [LARGE SCALE GENOMIC DNA]</scope>
    <source>
        <strain evidence="1 2">CBS 27337</strain>
    </source>
</reference>
<dbReference type="HOGENOM" id="CLU_119604_0_0_1"/>
<accession>A0A0D2FXG8</accession>
<sequence>MDHLPIVRPRTPTGPLGYLNFPPEIMNQIYQEVFVDNSQILAFLCSSDSAWQFLGLKQAVAAHQSPRHDQLDWTQLYDVRYYTNSNGLSAQFLRVCRKIWSEGSPVLYGNITVAMRLTPVPLDPCLPRFFKRNTSYVLARAHFVYPRCAEPVDCLMHWGIAHMISEADTREGILEELRANREEMQRYRNMRKGSAPDLIEDGLSHSCSRGLHT</sequence>
<protein>
    <submittedName>
        <fullName evidence="1">Uncharacterized protein</fullName>
    </submittedName>
</protein>
<dbReference type="EMBL" id="KN846957">
    <property type="protein sequence ID" value="KIW71165.1"/>
    <property type="molecule type" value="Genomic_DNA"/>
</dbReference>
<evidence type="ECO:0000313" key="1">
    <source>
        <dbReference type="EMBL" id="KIW71165.1"/>
    </source>
</evidence>
<dbReference type="Proteomes" id="UP000054266">
    <property type="component" value="Unassembled WGS sequence"/>
</dbReference>
<keyword evidence="2" id="KW-1185">Reference proteome</keyword>